<feature type="region of interest" description="Disordered" evidence="1">
    <location>
        <begin position="176"/>
        <end position="199"/>
    </location>
</feature>
<feature type="compositionally biased region" description="Polar residues" evidence="1">
    <location>
        <begin position="76"/>
        <end position="94"/>
    </location>
</feature>
<protein>
    <submittedName>
        <fullName evidence="2">Uncharacterized protein</fullName>
    </submittedName>
</protein>
<dbReference type="EMBL" id="JAZHXJ010000019">
    <property type="protein sequence ID" value="KAL1881992.1"/>
    <property type="molecule type" value="Genomic_DNA"/>
</dbReference>
<evidence type="ECO:0000256" key="1">
    <source>
        <dbReference type="SAM" id="MobiDB-lite"/>
    </source>
</evidence>
<comment type="caution">
    <text evidence="2">The sequence shown here is derived from an EMBL/GenBank/DDBJ whole genome shotgun (WGS) entry which is preliminary data.</text>
</comment>
<reference evidence="2 3" key="1">
    <citation type="journal article" date="2024" name="Commun. Biol.">
        <title>Comparative genomic analysis of thermophilic fungi reveals convergent evolutionary adaptations and gene losses.</title>
        <authorList>
            <person name="Steindorff A.S."/>
            <person name="Aguilar-Pontes M.V."/>
            <person name="Robinson A.J."/>
            <person name="Andreopoulos B."/>
            <person name="LaButti K."/>
            <person name="Kuo A."/>
            <person name="Mondo S."/>
            <person name="Riley R."/>
            <person name="Otillar R."/>
            <person name="Haridas S."/>
            <person name="Lipzen A."/>
            <person name="Grimwood J."/>
            <person name="Schmutz J."/>
            <person name="Clum A."/>
            <person name="Reid I.D."/>
            <person name="Moisan M.C."/>
            <person name="Butler G."/>
            <person name="Nguyen T.T.M."/>
            <person name="Dewar K."/>
            <person name="Conant G."/>
            <person name="Drula E."/>
            <person name="Henrissat B."/>
            <person name="Hansel C."/>
            <person name="Singer S."/>
            <person name="Hutchinson M.I."/>
            <person name="de Vries R.P."/>
            <person name="Natvig D.O."/>
            <person name="Powell A.J."/>
            <person name="Tsang A."/>
            <person name="Grigoriev I.V."/>
        </authorList>
    </citation>
    <scope>NUCLEOTIDE SEQUENCE [LARGE SCALE GENOMIC DNA]</scope>
    <source>
        <strain evidence="2 3">ATCC 24622</strain>
    </source>
</reference>
<dbReference type="Proteomes" id="UP001586593">
    <property type="component" value="Unassembled WGS sequence"/>
</dbReference>
<evidence type="ECO:0000313" key="2">
    <source>
        <dbReference type="EMBL" id="KAL1881992.1"/>
    </source>
</evidence>
<sequence length="311" mass="35048">MCMYQRAYGGAAGETGIEEDGVIGDVPSPAEYFLSNDRDLAEQPGYVPRGNISGLDDDKPLPDLPSEQGEDENDISDAQVSGCEQPSVLSTSESGRNDRELEKRFCVDFDFNPDVEEYYRTRARELRINQEGEKERELQNQTQRARADEALLEELRRTTPRISPPPRRRMPELRLQTAFPTESRQRPPEDSGVTGTEKGGNVVFQIPIVLFEDVERPTEGVQSGQDEEDNEDGELTARPKNGHPYALTAPPRRWNSVTIDEVLHDLEMRTSHLGPFTPRDYDDISPVTRGEWGHFLVEGGLRERTAAVEMC</sequence>
<keyword evidence="3" id="KW-1185">Reference proteome</keyword>
<gene>
    <name evidence="2" type="ORF">VTK73DRAFT_2974</name>
</gene>
<evidence type="ECO:0000313" key="3">
    <source>
        <dbReference type="Proteomes" id="UP001586593"/>
    </source>
</evidence>
<name>A0ABR3Y226_9PEZI</name>
<proteinExistence type="predicted"/>
<feature type="region of interest" description="Disordered" evidence="1">
    <location>
        <begin position="1"/>
        <end position="99"/>
    </location>
</feature>
<feature type="compositionally biased region" description="Acidic residues" evidence="1">
    <location>
        <begin position="225"/>
        <end position="234"/>
    </location>
</feature>
<accession>A0ABR3Y226</accession>
<feature type="region of interest" description="Disordered" evidence="1">
    <location>
        <begin position="217"/>
        <end position="249"/>
    </location>
</feature>
<organism evidence="2 3">
    <name type="scientific">Phialemonium thermophilum</name>
    <dbReference type="NCBI Taxonomy" id="223376"/>
    <lineage>
        <taxon>Eukaryota</taxon>
        <taxon>Fungi</taxon>
        <taxon>Dikarya</taxon>
        <taxon>Ascomycota</taxon>
        <taxon>Pezizomycotina</taxon>
        <taxon>Sordariomycetes</taxon>
        <taxon>Sordariomycetidae</taxon>
        <taxon>Cephalothecales</taxon>
        <taxon>Cephalothecaceae</taxon>
        <taxon>Phialemonium</taxon>
    </lineage>
</organism>